<dbReference type="InterPro" id="IPR036322">
    <property type="entry name" value="WD40_repeat_dom_sf"/>
</dbReference>
<reference evidence="1 2" key="1">
    <citation type="journal article" date="2013" name="PLoS ONE">
        <title>Predicting the Proteins of Angomonas deanei, Strigomonas culicis and Their Respective Endosymbionts Reveals New Aspects of the Trypanosomatidae Family.</title>
        <authorList>
            <person name="Motta M.C."/>
            <person name="Martins A.C."/>
            <person name="de Souza S.S."/>
            <person name="Catta-Preta C.M."/>
            <person name="Silva R."/>
            <person name="Klein C.C."/>
            <person name="de Almeida L.G."/>
            <person name="de Lima Cunha O."/>
            <person name="Ciapina L.P."/>
            <person name="Brocchi M."/>
            <person name="Colabardini A.C."/>
            <person name="de Araujo Lima B."/>
            <person name="Machado C.R."/>
            <person name="de Almeida Soares C.M."/>
            <person name="Probst C.M."/>
            <person name="de Menezes C.B."/>
            <person name="Thompson C.E."/>
            <person name="Bartholomeu D.C."/>
            <person name="Gradia D.F."/>
            <person name="Pavoni D.P."/>
            <person name="Grisard E.C."/>
            <person name="Fantinatti-Garboggini F."/>
            <person name="Marchini F.K."/>
            <person name="Rodrigues-Luiz G.F."/>
            <person name="Wagner G."/>
            <person name="Goldman G.H."/>
            <person name="Fietto J.L."/>
            <person name="Elias M.C."/>
            <person name="Goldman M.H."/>
            <person name="Sagot M.F."/>
            <person name="Pereira M."/>
            <person name="Stoco P.H."/>
            <person name="de Mendonca-Neto R.P."/>
            <person name="Teixeira S.M."/>
            <person name="Maciel T.E."/>
            <person name="de Oliveira Mendes T.A."/>
            <person name="Urmenyi T.P."/>
            <person name="de Souza W."/>
            <person name="Schenkman S."/>
            <person name="de Vasconcelos A.T."/>
        </authorList>
    </citation>
    <scope>NUCLEOTIDE SEQUENCE [LARGE SCALE GENOMIC DNA]</scope>
</reference>
<accession>S9UJW9</accession>
<evidence type="ECO:0008006" key="3">
    <source>
        <dbReference type="Google" id="ProtNLM"/>
    </source>
</evidence>
<dbReference type="Proteomes" id="UP000015354">
    <property type="component" value="Unassembled WGS sequence"/>
</dbReference>
<evidence type="ECO:0000313" key="2">
    <source>
        <dbReference type="Proteomes" id="UP000015354"/>
    </source>
</evidence>
<gene>
    <name evidence="1" type="ORF">STCU_04658</name>
</gene>
<keyword evidence="2" id="KW-1185">Reference proteome</keyword>
<dbReference type="OrthoDB" id="277497at2759"/>
<dbReference type="SUPFAM" id="SSF50978">
    <property type="entry name" value="WD40 repeat-like"/>
    <property type="match status" value="1"/>
</dbReference>
<proteinExistence type="predicted"/>
<evidence type="ECO:0000313" key="1">
    <source>
        <dbReference type="EMBL" id="EPY29233.1"/>
    </source>
</evidence>
<sequence>MSVSGTATSNVAFAALSEKGFISLWDTRLKNKCYTTISSQRLTERRAEEDSSELLYLPEQHRAVRLWGSALHVVDTRKTMDVLSTYHHTAELTSFMANFPCSAATTALPVIDESGAVLSIGLSDGAPCAAMPTELFGVPMAVADARRGFGALSNLCCGFGAVGGPQRTVFTLAMDAQGALYGPDGAARPFTLEEEMSATNGMVVNPALPTCCAFQRAPSSRVAVGRANGVYDVVDVEADGAVVTQLSAPGHAVNGLCHLSWSPAGLLTVSLCGELTAWDVEGFLAEDEDEQEAGALPAVKAALSHRGVTGSAHAVMNCGTQLGDTSRYILGDSNGVVALCTVDTA</sequence>
<name>S9UJW9_9TRYP</name>
<protein>
    <recommendedName>
        <fullName evidence="3">Guanine nucleotide-binding protein subunit beta-like protein</fullName>
    </recommendedName>
</protein>
<comment type="caution">
    <text evidence="1">The sequence shown here is derived from an EMBL/GenBank/DDBJ whole genome shotgun (WGS) entry which is preliminary data.</text>
</comment>
<dbReference type="EMBL" id="ATMH01004658">
    <property type="protein sequence ID" value="EPY29233.1"/>
    <property type="molecule type" value="Genomic_DNA"/>
</dbReference>
<dbReference type="AlphaFoldDB" id="S9UJW9"/>
<organism evidence="1 2">
    <name type="scientific">Strigomonas culicis</name>
    <dbReference type="NCBI Taxonomy" id="28005"/>
    <lineage>
        <taxon>Eukaryota</taxon>
        <taxon>Discoba</taxon>
        <taxon>Euglenozoa</taxon>
        <taxon>Kinetoplastea</taxon>
        <taxon>Metakinetoplastina</taxon>
        <taxon>Trypanosomatida</taxon>
        <taxon>Trypanosomatidae</taxon>
        <taxon>Strigomonadinae</taxon>
        <taxon>Strigomonas</taxon>
    </lineage>
</organism>